<dbReference type="SMART" id="SM00368">
    <property type="entry name" value="LRR_RI"/>
    <property type="match status" value="9"/>
</dbReference>
<name>A0A1Q9DGH3_SYMMI</name>
<accession>A0A1Q9DGH3</accession>
<feature type="region of interest" description="Disordered" evidence="4">
    <location>
        <begin position="921"/>
        <end position="1018"/>
    </location>
</feature>
<dbReference type="InterPro" id="IPR001611">
    <property type="entry name" value="Leu-rich_rpt"/>
</dbReference>
<dbReference type="GO" id="GO:0006913">
    <property type="term" value="P:nucleocytoplasmic transport"/>
    <property type="evidence" value="ECO:0007669"/>
    <property type="project" value="TreeGrafter"/>
</dbReference>
<feature type="region of interest" description="Disordered" evidence="4">
    <location>
        <begin position="598"/>
        <end position="683"/>
    </location>
</feature>
<protein>
    <submittedName>
        <fullName evidence="6">Protein NLRC3</fullName>
    </submittedName>
</protein>
<dbReference type="InterPro" id="IPR032675">
    <property type="entry name" value="LRR_dom_sf"/>
</dbReference>
<keyword evidence="5" id="KW-1133">Transmembrane helix</keyword>
<feature type="transmembrane region" description="Helical" evidence="5">
    <location>
        <begin position="1042"/>
        <end position="1064"/>
    </location>
</feature>
<keyword evidence="5" id="KW-0472">Membrane</keyword>
<keyword evidence="5" id="KW-0812">Transmembrane</keyword>
<evidence type="ECO:0000256" key="1">
    <source>
        <dbReference type="ARBA" id="ARBA00022468"/>
    </source>
</evidence>
<dbReference type="Gene3D" id="3.80.10.10">
    <property type="entry name" value="Ribonuclease Inhibitor"/>
    <property type="match status" value="3"/>
</dbReference>
<dbReference type="SUPFAM" id="SSF52047">
    <property type="entry name" value="RNI-like"/>
    <property type="match status" value="1"/>
</dbReference>
<comment type="caution">
    <text evidence="6">The sequence shown here is derived from an EMBL/GenBank/DDBJ whole genome shotgun (WGS) entry which is preliminary data.</text>
</comment>
<dbReference type="PANTHER" id="PTHR24113">
    <property type="entry name" value="RAN GTPASE-ACTIVATING PROTEIN 1"/>
    <property type="match status" value="1"/>
</dbReference>
<dbReference type="InterPro" id="IPR027038">
    <property type="entry name" value="RanGap"/>
</dbReference>
<dbReference type="GO" id="GO:0048471">
    <property type="term" value="C:perinuclear region of cytoplasm"/>
    <property type="evidence" value="ECO:0007669"/>
    <property type="project" value="TreeGrafter"/>
</dbReference>
<organism evidence="6 7">
    <name type="scientific">Symbiodinium microadriaticum</name>
    <name type="common">Dinoflagellate</name>
    <name type="synonym">Zooxanthella microadriatica</name>
    <dbReference type="NCBI Taxonomy" id="2951"/>
    <lineage>
        <taxon>Eukaryota</taxon>
        <taxon>Sar</taxon>
        <taxon>Alveolata</taxon>
        <taxon>Dinophyceae</taxon>
        <taxon>Suessiales</taxon>
        <taxon>Symbiodiniaceae</taxon>
        <taxon>Symbiodinium</taxon>
    </lineage>
</organism>
<dbReference type="OrthoDB" id="341587at2759"/>
<dbReference type="PANTHER" id="PTHR24113:SF12">
    <property type="entry name" value="RAN GTPASE-ACTIVATING PROTEIN 1"/>
    <property type="match status" value="1"/>
</dbReference>
<dbReference type="Pfam" id="PF13516">
    <property type="entry name" value="LRR_6"/>
    <property type="match status" value="9"/>
</dbReference>
<keyword evidence="3" id="KW-0677">Repeat</keyword>
<proteinExistence type="predicted"/>
<dbReference type="GO" id="GO:0005096">
    <property type="term" value="F:GTPase activator activity"/>
    <property type="evidence" value="ECO:0007669"/>
    <property type="project" value="UniProtKB-KW"/>
</dbReference>
<evidence type="ECO:0000256" key="3">
    <source>
        <dbReference type="ARBA" id="ARBA00022737"/>
    </source>
</evidence>
<sequence>MYLDSFDQSDNIAQQCIDRGVPITSQLVVQVVFTTDDMDDLASLRRSHRQLHSELPGSRSAGVQHSLRNLGEADFCTCDLEHSKSAFDLHRERSCRQAQQAWLQVTGHHNGLVSQALEESRGSDRKVPSYLEPYFDTVAPKTRVLEADLTMCYANLGRWQDRLAELRRPLRTRSTAAAEMLSVLSSMESFLVLTVLAFAAAAPSQDEAKSEGATEAQIEAAPLLVIHVGVPERLDPSLSDFMAMDDAGIHKTGTTATQFALKKCQSWAEHFGITSLAPLLKFSGSSEAIANHNFLVHLSELAKNPVPRFRAFWSAFLQEAYDWHNEATFNETWSMLQKCEEGHHKGKPCKAVSRAQLGERAEGGLRSQPYKIARISSELFTEAALPVWKLFLQQLPLGLNHQPEMLKDGVLRKGWNVRVFIMQRDYNAWLRALYGEYHRSYMLDTANNPMPLLELPGSWEQIPEKSITLSKAKARLIVQMAVELDCTKLQSLWTNAKVWQTGALDFATWLQHRERFVVVLTGPIADRYWMVGQKDLYLCACKYFAVSGRCEHEQCIHYMLDTGNIDLRVVGCKGGRPPKPVSSNRGWSSAALHWTSEREQECELQRREAKRQATAFAPQPPANISPGQATDALSDAAAERCRQTEAEATAVAAAENPPAARQLSGMAEEAAAPAPPPGRGRTVHGTNFATVFRVLAGRRLSADSSIYYNAGNSAWFAVRNGKKVRGSNATLRMHHNDEQAIEHCYQVLLRSSGPLHCSVKGASYDHFLTNSQEYLMLNLTMNVTGNDFHRVNQSLWKYCPKRSHSGLVSTVGNPSAVNSSIAGPRGVGIVRLLANDHIANGCTLPFKMTAFNGSVLHLAQEGDMPTSCIDAKSLVKDDMDKWFKETDGRVPKLESSDPVCVLKERGMTADAWKKLRGQDTFTMTCTPEPPLAGSIASQPGPSDLQAVQQGQQGQHAQQGQQGQQGQHGQQGQRGQQGQGQQGKQGQQGQQGQRGQQGKQGQWAQQAGKQQVEKRGPRKGLFSSVALRAERDDDAGSGLLKPWVAVSSPVSVAAAMVVSLLLLLVTARALVLPDLVEDVADAVELRMPVANASASLQGRAVALDFAVGGHVALKARPPTALAENPAWLPDKEQIQELSPKQARQRLGFFVSAHILAWMLLCLIGTAIMTRCCGRFADPSGYERSASASAAPQPLNSVDVWRAFLGTYAISLLAVFGSLRSNRLSKATGLDFEVYLLFFLLQGMRLLRQAATVTRSLSPGDRFPIDTFALGTVAAIMPFLADTFDTLKDVVFAGLCLLSKSLALNMAGFASLAWLPWVHCTLLRDTDCVADLSGSYFPFASAQPVNDEAEAAEGEECCWPKVEKCLHELYKLTAPGKIRLLLWEGGPQGVFALLYVCLEGGSKFVPFMQLALPLLQTAFGWLGNEQLGRWTMRSTGKRLCGAFASGNIPLQTSLLQTILDAEEELGDTALAEARRGINPELLTKTTLSRNDLEGLSPWAVGAVVRLSKTLIRIKDFGNFDLAVESAKALAAALEKNATVNHIDFGYNKIGEEGGKALAAALEKNATVAHLDLRDNYIGEEGAKALAAALEKNATVAYIDLALNSIGVEGAKALAAALEKNVTVAHIKLYNNHIGDEGAKALAAALEKNSTVADLDLGRNNIGNEGAKALAAALEKNATVAYINLCGNKIGVEGAKALAAALEKNATVAHLDLKDNYIGEEGAKALAAALEKNATVTHIDLALNSIGVEGAKALAAALEKNVTVAHIDLGYNKIGEEGAKAYRRIKEITGRTKSAKLQGDIVPN</sequence>
<keyword evidence="1" id="KW-0343">GTPase activation</keyword>
<reference evidence="6 7" key="1">
    <citation type="submission" date="2016-02" db="EMBL/GenBank/DDBJ databases">
        <title>Genome analysis of coral dinoflagellate symbionts highlights evolutionary adaptations to a symbiotic lifestyle.</title>
        <authorList>
            <person name="Aranda M."/>
            <person name="Li Y."/>
            <person name="Liew Y.J."/>
            <person name="Baumgarten S."/>
            <person name="Simakov O."/>
            <person name="Wilson M."/>
            <person name="Piel J."/>
            <person name="Ashoor H."/>
            <person name="Bougouffa S."/>
            <person name="Bajic V.B."/>
            <person name="Ryu T."/>
            <person name="Ravasi T."/>
            <person name="Bayer T."/>
            <person name="Micklem G."/>
            <person name="Kim H."/>
            <person name="Bhak J."/>
            <person name="Lajeunesse T.C."/>
            <person name="Voolstra C.R."/>
        </authorList>
    </citation>
    <scope>NUCLEOTIDE SEQUENCE [LARGE SCALE GENOMIC DNA]</scope>
    <source>
        <strain evidence="6 7">CCMP2467</strain>
    </source>
</reference>
<keyword evidence="2" id="KW-0433">Leucine-rich repeat</keyword>
<keyword evidence="7" id="KW-1185">Reference proteome</keyword>
<feature type="transmembrane region" description="Helical" evidence="5">
    <location>
        <begin position="1145"/>
        <end position="1167"/>
    </location>
</feature>
<feature type="compositionally biased region" description="Low complexity" evidence="4">
    <location>
        <begin position="948"/>
        <end position="973"/>
    </location>
</feature>
<feature type="compositionally biased region" description="Low complexity" evidence="4">
    <location>
        <begin position="983"/>
        <end position="1009"/>
    </location>
</feature>
<dbReference type="GO" id="GO:0005829">
    <property type="term" value="C:cytosol"/>
    <property type="evidence" value="ECO:0007669"/>
    <property type="project" value="TreeGrafter"/>
</dbReference>
<feature type="compositionally biased region" description="Low complexity" evidence="4">
    <location>
        <begin position="646"/>
        <end position="660"/>
    </location>
</feature>
<evidence type="ECO:0000313" key="7">
    <source>
        <dbReference type="Proteomes" id="UP000186817"/>
    </source>
</evidence>
<feature type="compositionally biased region" description="Basic and acidic residues" evidence="4">
    <location>
        <begin position="598"/>
        <end position="611"/>
    </location>
</feature>
<gene>
    <name evidence="6" type="primary">Nlrc3</name>
    <name evidence="6" type="ORF">AK812_SmicGene23771</name>
</gene>
<dbReference type="Proteomes" id="UP000186817">
    <property type="component" value="Unassembled WGS sequence"/>
</dbReference>
<evidence type="ECO:0000256" key="4">
    <source>
        <dbReference type="SAM" id="MobiDB-lite"/>
    </source>
</evidence>
<evidence type="ECO:0000313" key="6">
    <source>
        <dbReference type="EMBL" id="OLP94249.1"/>
    </source>
</evidence>
<dbReference type="GO" id="GO:0031267">
    <property type="term" value="F:small GTPase binding"/>
    <property type="evidence" value="ECO:0007669"/>
    <property type="project" value="TreeGrafter"/>
</dbReference>
<dbReference type="GO" id="GO:0005634">
    <property type="term" value="C:nucleus"/>
    <property type="evidence" value="ECO:0007669"/>
    <property type="project" value="TreeGrafter"/>
</dbReference>
<evidence type="ECO:0000256" key="5">
    <source>
        <dbReference type="SAM" id="Phobius"/>
    </source>
</evidence>
<evidence type="ECO:0000256" key="2">
    <source>
        <dbReference type="ARBA" id="ARBA00022614"/>
    </source>
</evidence>
<dbReference type="EMBL" id="LSRX01000551">
    <property type="protein sequence ID" value="OLP94249.1"/>
    <property type="molecule type" value="Genomic_DNA"/>
</dbReference>